<dbReference type="SMART" id="SM01080">
    <property type="entry name" value="CHASE2"/>
    <property type="match status" value="1"/>
</dbReference>
<feature type="compositionally biased region" description="Low complexity" evidence="1">
    <location>
        <begin position="9"/>
        <end position="20"/>
    </location>
</feature>
<accession>A0ABN4TIR1</accession>
<evidence type="ECO:0000313" key="5">
    <source>
        <dbReference type="Proteomes" id="UP000177515"/>
    </source>
</evidence>
<evidence type="ECO:0000313" key="4">
    <source>
        <dbReference type="EMBL" id="AOZ05300.1"/>
    </source>
</evidence>
<dbReference type="InterPro" id="IPR007890">
    <property type="entry name" value="CHASE2"/>
</dbReference>
<dbReference type="RefSeq" id="WP_071068679.1">
    <property type="nucleotide sequence ID" value="NZ_CP017754.1"/>
</dbReference>
<keyword evidence="2" id="KW-0812">Transmembrane</keyword>
<dbReference type="EMBL" id="CP017754">
    <property type="protein sequence ID" value="AOZ05300.1"/>
    <property type="molecule type" value="Genomic_DNA"/>
</dbReference>
<keyword evidence="2" id="KW-1133">Transmembrane helix</keyword>
<proteinExistence type="predicted"/>
<keyword evidence="5" id="KW-1185">Reference proteome</keyword>
<feature type="compositionally biased region" description="Low complexity" evidence="1">
    <location>
        <begin position="221"/>
        <end position="235"/>
    </location>
</feature>
<feature type="region of interest" description="Disordered" evidence="1">
    <location>
        <begin position="215"/>
        <end position="262"/>
    </location>
</feature>
<feature type="transmembrane region" description="Helical" evidence="2">
    <location>
        <begin position="410"/>
        <end position="428"/>
    </location>
</feature>
<gene>
    <name evidence="4" type="ORF">BKK80_05345</name>
</gene>
<feature type="transmembrane region" description="Helical" evidence="2">
    <location>
        <begin position="35"/>
        <end position="53"/>
    </location>
</feature>
<organism evidence="4 5">
    <name type="scientific">Cupriavidus malaysiensis</name>
    <dbReference type="NCBI Taxonomy" id="367825"/>
    <lineage>
        <taxon>Bacteria</taxon>
        <taxon>Pseudomonadati</taxon>
        <taxon>Pseudomonadota</taxon>
        <taxon>Betaproteobacteria</taxon>
        <taxon>Burkholderiales</taxon>
        <taxon>Burkholderiaceae</taxon>
        <taxon>Cupriavidus</taxon>
    </lineage>
</organism>
<name>A0ABN4TIR1_9BURK</name>
<feature type="compositionally biased region" description="Gly residues" evidence="1">
    <location>
        <begin position="236"/>
        <end position="254"/>
    </location>
</feature>
<feature type="domain" description="CHASE2" evidence="3">
    <location>
        <begin position="67"/>
        <end position="422"/>
    </location>
</feature>
<feature type="transmembrane region" description="Helical" evidence="2">
    <location>
        <begin position="504"/>
        <end position="525"/>
    </location>
</feature>
<dbReference type="Proteomes" id="UP000177515">
    <property type="component" value="Chromosome 1"/>
</dbReference>
<evidence type="ECO:0000259" key="3">
    <source>
        <dbReference type="SMART" id="SM01080"/>
    </source>
</evidence>
<evidence type="ECO:0000256" key="2">
    <source>
        <dbReference type="SAM" id="Phobius"/>
    </source>
</evidence>
<protein>
    <recommendedName>
        <fullName evidence="3">CHASE2 domain-containing protein</fullName>
    </recommendedName>
</protein>
<dbReference type="Pfam" id="PF05226">
    <property type="entry name" value="CHASE2"/>
    <property type="match status" value="1"/>
</dbReference>
<reference evidence="4 5" key="1">
    <citation type="submission" date="2016-10" db="EMBL/GenBank/DDBJ databases">
        <title>Complete genome sequences of three Cupriavidus strains isolated from various Malaysian environments.</title>
        <authorList>
            <person name="Abdullah A.A.-A."/>
            <person name="Shafie N.A.H."/>
            <person name="Lau N.S."/>
        </authorList>
    </citation>
    <scope>NUCLEOTIDE SEQUENCE [LARGE SCALE GENOMIC DNA]</scope>
    <source>
        <strain evidence="4 5">USMAA1020</strain>
    </source>
</reference>
<evidence type="ECO:0000256" key="1">
    <source>
        <dbReference type="SAM" id="MobiDB-lite"/>
    </source>
</evidence>
<keyword evidence="2" id="KW-0472">Membrane</keyword>
<sequence length="572" mass="61810">MPSSHHSHAAPAAAGALPEAGDQDRTAPHKPATRFAFSLPVALVISFLMLWGIPKVVPSSDAITHVTARLQSALVGAFYPSTHRDDVTVLLIDDASLTELGQGWPVPYRTHARWLSVLGQVYKPRAIFLDITFTQARDDATLPALVQSLCRLRDRGVPVFLAALPGPDGKLALRPGLETPPGEAPCFQLVGVDYEADRIDRLVWSYPLWREAEGHEGGHAGSDAGAHAGSHAGSHAGEGAGKGAAPGGEAGHGAGQPARSAALAMAEDAGGLRLAREEEPMALVWGVRNGDLPRYAEWCRPSSGLAEVLPAPLRALWQGKEAYQPICPYSRALAMRQLKPSSEADERTLRERLDGRFVLIGTSMAGSNDLVASPVHGPIPGVFLHAMALDNLLTYGTRYKRALEWELLPPWRLALLGTAVVILAHWLLHRRYLLSAGHGGNDAPARRHAWLGRRWWRAARAWLARRRHALEAIARGHARWTPQHLLAEALLAAGRLTDFLARQLGRIVFSTAVILLVILLAQGVLDIGTLPVVDLAAMALAAEWLGWTRKITDVALGEDPDEPPLPESHHSE</sequence>
<feature type="region of interest" description="Disordered" evidence="1">
    <location>
        <begin position="1"/>
        <end position="29"/>
    </location>
</feature>